<dbReference type="EMBL" id="JABSTV010001246">
    <property type="protein sequence ID" value="KAH7976386.1"/>
    <property type="molecule type" value="Genomic_DNA"/>
</dbReference>
<dbReference type="Pfam" id="PF13920">
    <property type="entry name" value="zf-C3HC4_3"/>
    <property type="match status" value="1"/>
</dbReference>
<gene>
    <name evidence="5" type="ORF">HPB52_012905</name>
</gene>
<keyword evidence="6" id="KW-1185">Reference proteome</keyword>
<dbReference type="Pfam" id="PF21355">
    <property type="entry name" value="TRAF-mep_MATH"/>
    <property type="match status" value="1"/>
</dbReference>
<dbReference type="InterPro" id="IPR013083">
    <property type="entry name" value="Znf_RING/FYVE/PHD"/>
</dbReference>
<evidence type="ECO:0000259" key="4">
    <source>
        <dbReference type="PROSITE" id="PS50089"/>
    </source>
</evidence>
<keyword evidence="1 3" id="KW-0479">Metal-binding</keyword>
<dbReference type="VEuPathDB" id="VectorBase:RSAN_036070"/>
<evidence type="ECO:0000256" key="2">
    <source>
        <dbReference type="ARBA" id="ARBA00022833"/>
    </source>
</evidence>
<dbReference type="SUPFAM" id="SSF49599">
    <property type="entry name" value="TRAF domain-like"/>
    <property type="match status" value="1"/>
</dbReference>
<reference evidence="5" key="2">
    <citation type="submission" date="2021-09" db="EMBL/GenBank/DDBJ databases">
        <authorList>
            <person name="Jia N."/>
            <person name="Wang J."/>
            <person name="Shi W."/>
            <person name="Du L."/>
            <person name="Sun Y."/>
            <person name="Zhan W."/>
            <person name="Jiang J."/>
            <person name="Wang Q."/>
            <person name="Zhang B."/>
            <person name="Ji P."/>
            <person name="Sakyi L.B."/>
            <person name="Cui X."/>
            <person name="Yuan T."/>
            <person name="Jiang B."/>
            <person name="Yang W."/>
            <person name="Lam T.T.-Y."/>
            <person name="Chang Q."/>
            <person name="Ding S."/>
            <person name="Wang X."/>
            <person name="Zhu J."/>
            <person name="Ruan X."/>
            <person name="Zhao L."/>
            <person name="Wei J."/>
            <person name="Que T."/>
            <person name="Du C."/>
            <person name="Cheng J."/>
            <person name="Dai P."/>
            <person name="Han X."/>
            <person name="Huang E."/>
            <person name="Gao Y."/>
            <person name="Liu J."/>
            <person name="Shao H."/>
            <person name="Ye R."/>
            <person name="Li L."/>
            <person name="Wei W."/>
            <person name="Wang X."/>
            <person name="Wang C."/>
            <person name="Huo Q."/>
            <person name="Li W."/>
            <person name="Guo W."/>
            <person name="Chen H."/>
            <person name="Chen S."/>
            <person name="Zhou L."/>
            <person name="Zhou L."/>
            <person name="Ni X."/>
            <person name="Tian J."/>
            <person name="Zhou Y."/>
            <person name="Sheng Y."/>
            <person name="Liu T."/>
            <person name="Pan Y."/>
            <person name="Xia L."/>
            <person name="Li J."/>
            <person name="Zhao F."/>
            <person name="Cao W."/>
        </authorList>
    </citation>
    <scope>NUCLEOTIDE SEQUENCE</scope>
    <source>
        <strain evidence="5">Rsan-2018</strain>
        <tissue evidence="5">Larvae</tissue>
    </source>
</reference>
<dbReference type="PANTHER" id="PTHR10131">
    <property type="entry name" value="TNF RECEPTOR ASSOCIATED FACTOR"/>
    <property type="match status" value="1"/>
</dbReference>
<dbReference type="SUPFAM" id="SSF57850">
    <property type="entry name" value="RING/U-box"/>
    <property type="match status" value="1"/>
</dbReference>
<protein>
    <recommendedName>
        <fullName evidence="4">RING-type domain-containing protein</fullName>
    </recommendedName>
</protein>
<dbReference type="Proteomes" id="UP000821837">
    <property type="component" value="Chromosome 10"/>
</dbReference>
<dbReference type="GO" id="GO:0043122">
    <property type="term" value="P:regulation of canonical NF-kappaB signal transduction"/>
    <property type="evidence" value="ECO:0007669"/>
    <property type="project" value="TreeGrafter"/>
</dbReference>
<dbReference type="GO" id="GO:0008270">
    <property type="term" value="F:zinc ion binding"/>
    <property type="evidence" value="ECO:0007669"/>
    <property type="project" value="UniProtKB-KW"/>
</dbReference>
<accession>A0A9D4QEC6</accession>
<dbReference type="GO" id="GO:0005164">
    <property type="term" value="F:tumor necrosis factor receptor binding"/>
    <property type="evidence" value="ECO:0007669"/>
    <property type="project" value="TreeGrafter"/>
</dbReference>
<organism evidence="5 6">
    <name type="scientific">Rhipicephalus sanguineus</name>
    <name type="common">Brown dog tick</name>
    <name type="synonym">Ixodes sanguineus</name>
    <dbReference type="NCBI Taxonomy" id="34632"/>
    <lineage>
        <taxon>Eukaryota</taxon>
        <taxon>Metazoa</taxon>
        <taxon>Ecdysozoa</taxon>
        <taxon>Arthropoda</taxon>
        <taxon>Chelicerata</taxon>
        <taxon>Arachnida</taxon>
        <taxon>Acari</taxon>
        <taxon>Parasitiformes</taxon>
        <taxon>Ixodida</taxon>
        <taxon>Ixodoidea</taxon>
        <taxon>Ixodidae</taxon>
        <taxon>Rhipicephalinae</taxon>
        <taxon>Rhipicephalus</taxon>
        <taxon>Rhipicephalus</taxon>
    </lineage>
</organism>
<name>A0A9D4QEC6_RHISA</name>
<keyword evidence="1 3" id="KW-0863">Zinc-finger</keyword>
<evidence type="ECO:0000256" key="1">
    <source>
        <dbReference type="ARBA" id="ARBA00022771"/>
    </source>
</evidence>
<dbReference type="OrthoDB" id="6499288at2759"/>
<comment type="caution">
    <text evidence="5">The sequence shown here is derived from an EMBL/GenBank/DDBJ whole genome shotgun (WGS) entry which is preliminary data.</text>
</comment>
<keyword evidence="2" id="KW-0862">Zinc</keyword>
<dbReference type="AlphaFoldDB" id="A0A9D4QEC6"/>
<feature type="domain" description="RING-type" evidence="4">
    <location>
        <begin position="40"/>
        <end position="78"/>
    </location>
</feature>
<dbReference type="InterPro" id="IPR049342">
    <property type="entry name" value="TRAF1-6_MATH_dom"/>
</dbReference>
<evidence type="ECO:0000313" key="5">
    <source>
        <dbReference type="EMBL" id="KAH7976386.1"/>
    </source>
</evidence>
<dbReference type="Gene3D" id="2.60.210.10">
    <property type="entry name" value="Apoptosis, Tumor Necrosis Factor Receptor Associated Protein 2, Chain A"/>
    <property type="match status" value="1"/>
</dbReference>
<dbReference type="PROSITE" id="PS50089">
    <property type="entry name" value="ZF_RING_2"/>
    <property type="match status" value="1"/>
</dbReference>
<dbReference type="InterPro" id="IPR001841">
    <property type="entry name" value="Znf_RING"/>
</dbReference>
<evidence type="ECO:0000313" key="6">
    <source>
        <dbReference type="Proteomes" id="UP000821837"/>
    </source>
</evidence>
<dbReference type="Gene3D" id="3.30.40.10">
    <property type="entry name" value="Zinc/RING finger domain, C3HC4 (zinc finger)"/>
    <property type="match status" value="2"/>
</dbReference>
<reference evidence="5" key="1">
    <citation type="journal article" date="2020" name="Cell">
        <title>Large-Scale Comparative Analyses of Tick Genomes Elucidate Their Genetic Diversity and Vector Capacities.</title>
        <authorList>
            <consortium name="Tick Genome and Microbiome Consortium (TIGMIC)"/>
            <person name="Jia N."/>
            <person name="Wang J."/>
            <person name="Shi W."/>
            <person name="Du L."/>
            <person name="Sun Y."/>
            <person name="Zhan W."/>
            <person name="Jiang J.F."/>
            <person name="Wang Q."/>
            <person name="Zhang B."/>
            <person name="Ji P."/>
            <person name="Bell-Sakyi L."/>
            <person name="Cui X.M."/>
            <person name="Yuan T.T."/>
            <person name="Jiang B.G."/>
            <person name="Yang W.F."/>
            <person name="Lam T.T."/>
            <person name="Chang Q.C."/>
            <person name="Ding S.J."/>
            <person name="Wang X.J."/>
            <person name="Zhu J.G."/>
            <person name="Ruan X.D."/>
            <person name="Zhao L."/>
            <person name="Wei J.T."/>
            <person name="Ye R.Z."/>
            <person name="Que T.C."/>
            <person name="Du C.H."/>
            <person name="Zhou Y.H."/>
            <person name="Cheng J.X."/>
            <person name="Dai P.F."/>
            <person name="Guo W.B."/>
            <person name="Han X.H."/>
            <person name="Huang E.J."/>
            <person name="Li L.F."/>
            <person name="Wei W."/>
            <person name="Gao Y.C."/>
            <person name="Liu J.Z."/>
            <person name="Shao H.Z."/>
            <person name="Wang X."/>
            <person name="Wang C.C."/>
            <person name="Yang T.C."/>
            <person name="Huo Q.B."/>
            <person name="Li W."/>
            <person name="Chen H.Y."/>
            <person name="Chen S.E."/>
            <person name="Zhou L.G."/>
            <person name="Ni X.B."/>
            <person name="Tian J.H."/>
            <person name="Sheng Y."/>
            <person name="Liu T."/>
            <person name="Pan Y.S."/>
            <person name="Xia L.Y."/>
            <person name="Li J."/>
            <person name="Zhao F."/>
            <person name="Cao W.C."/>
        </authorList>
    </citation>
    <scope>NUCLEOTIDE SEQUENCE</scope>
    <source>
        <strain evidence="5">Rsan-2018</strain>
    </source>
</reference>
<evidence type="ECO:0000256" key="3">
    <source>
        <dbReference type="PROSITE-ProRule" id="PRU00175"/>
    </source>
</evidence>
<dbReference type="PANTHER" id="PTHR10131:SF138">
    <property type="entry name" value="RE66324P"/>
    <property type="match status" value="1"/>
</dbReference>
<dbReference type="InterPro" id="IPR008974">
    <property type="entry name" value="TRAF-like"/>
</dbReference>
<proteinExistence type="predicted"/>
<sequence length="387" mass="43091">MTDLQRATVSGWTYTLTGFGEFLEMRRVAFAEPMPATCLCGVCGVLTRRTALLPCGHVFCESCKSQLPRGNDRCCPFDGKKFADSDIQRIELCELEQRRVVCSASRVCGFSGKLSELADHLTQCGGGKVKCRKCQRSVFRGHAVNHYRSCTGPLHAANAEAAAKADEMADVEKSARELMFIKGVDLEAVFSRFTNTLADKIASLERQLVEAQKRSNSNRQPAVPTEKEAAVIQGPYRAASRAGVLITTCKFANVCAALDSLNENKTQIVKPTATYSLGGYTFCLACKFSKNGREINADFALFLRDGEWDSYVEWPFKKKVTLIMMHPKDAEKDVRLPVTMAEHDMVKKPYVGSWNTSCFADSYKNWKDIELHGYVDRGALYVNVEFE</sequence>
<dbReference type="GO" id="GO:0009898">
    <property type="term" value="C:cytoplasmic side of plasma membrane"/>
    <property type="evidence" value="ECO:0007669"/>
    <property type="project" value="TreeGrafter"/>
</dbReference>